<proteinExistence type="predicted"/>
<reference evidence="1 2" key="1">
    <citation type="submission" date="2019-02" db="EMBL/GenBank/DDBJ databases">
        <title>The draft genome of Kosakonia quasisacchari strain WCHKQ120001.</title>
        <authorList>
            <person name="Wang C."/>
            <person name="Feng Y."/>
            <person name="Zong Z."/>
        </authorList>
    </citation>
    <scope>NUCLEOTIDE SEQUENCE [LARGE SCALE GENOMIC DNA]</scope>
    <source>
        <strain evidence="1 2">WCHKQ120001</strain>
    </source>
</reference>
<dbReference type="RefSeq" id="WP_131413454.1">
    <property type="nucleotide sequence ID" value="NZ_SJOP01000029.1"/>
</dbReference>
<name>A0A4R0GKM8_9ENTR</name>
<dbReference type="Pfam" id="PF11367">
    <property type="entry name" value="Tail_completion_gp17"/>
    <property type="match status" value="1"/>
</dbReference>
<comment type="caution">
    <text evidence="1">The sequence shown here is derived from an EMBL/GenBank/DDBJ whole genome shotgun (WGS) entry which is preliminary data.</text>
</comment>
<dbReference type="EMBL" id="SJOP01000029">
    <property type="protein sequence ID" value="TCB98154.1"/>
    <property type="molecule type" value="Genomic_DNA"/>
</dbReference>
<dbReference type="AlphaFoldDB" id="A0A4R0GKM8"/>
<dbReference type="Proteomes" id="UP000291793">
    <property type="component" value="Unassembled WGS sequence"/>
</dbReference>
<accession>A0A4R0GKM8</accession>
<evidence type="ECO:0000313" key="2">
    <source>
        <dbReference type="Proteomes" id="UP000291793"/>
    </source>
</evidence>
<protein>
    <submittedName>
        <fullName evidence="1">DUF3168 domain-containing protein</fullName>
    </submittedName>
</protein>
<gene>
    <name evidence="1" type="ORF">E0L21_22565</name>
</gene>
<evidence type="ECO:0000313" key="1">
    <source>
        <dbReference type="EMBL" id="TCB98154.1"/>
    </source>
</evidence>
<dbReference type="OrthoDB" id="9115292at2"/>
<organism evidence="1 2">
    <name type="scientific">Kosakonia quasisacchari</name>
    <dbReference type="NCBI Taxonomy" id="2529380"/>
    <lineage>
        <taxon>Bacteria</taxon>
        <taxon>Pseudomonadati</taxon>
        <taxon>Pseudomonadota</taxon>
        <taxon>Gammaproteobacteria</taxon>
        <taxon>Enterobacterales</taxon>
        <taxon>Enterobacteriaceae</taxon>
        <taxon>Kosakonia</taxon>
    </lineage>
</organism>
<dbReference type="InterPro" id="IPR021508">
    <property type="entry name" value="Gp17-like"/>
</dbReference>
<keyword evidence="2" id="KW-1185">Reference proteome</keyword>
<sequence>MTEADVYPLIGTLAGGQVYPDIVPLNQQGQPAVAPPWITFTLVDQVYGDTLCGPAEENSALQVDVYSGTVDESRALREQVIAALAPLKFTQMSKTGGHDPDTGLRRATLEVHIQQ</sequence>